<evidence type="ECO:0000256" key="2">
    <source>
        <dbReference type="SAM" id="MobiDB-lite"/>
    </source>
</evidence>
<evidence type="ECO:0000259" key="4">
    <source>
        <dbReference type="Pfam" id="PF05598"/>
    </source>
</evidence>
<feature type="compositionally biased region" description="Pro residues" evidence="2">
    <location>
        <begin position="243"/>
        <end position="260"/>
    </location>
</feature>
<feature type="domain" description="Transposase InsH N-terminal" evidence="4">
    <location>
        <begin position="19"/>
        <end position="107"/>
    </location>
</feature>
<accession>A0AA37HIG2</accession>
<dbReference type="InterPro" id="IPR047629">
    <property type="entry name" value="IS1182_transpos"/>
</dbReference>
<dbReference type="Proteomes" id="UP001055286">
    <property type="component" value="Unassembled WGS sequence"/>
</dbReference>
<protein>
    <submittedName>
        <fullName evidence="5">IS1182 family transposase ISGdi13</fullName>
    </submittedName>
</protein>
<dbReference type="PANTHER" id="PTHR33408">
    <property type="entry name" value="TRANSPOSASE"/>
    <property type="match status" value="1"/>
</dbReference>
<comment type="caution">
    <text evidence="5">The sequence shown here is derived from an EMBL/GenBank/DDBJ whole genome shotgun (WGS) entry which is preliminary data.</text>
</comment>
<name>A0AA37HIG2_9HYPH</name>
<dbReference type="RefSeq" id="WP_238193123.1">
    <property type="nucleotide sequence ID" value="NZ_BPQJ01000047.1"/>
</dbReference>
<dbReference type="Pfam" id="PF05598">
    <property type="entry name" value="DUF772"/>
    <property type="match status" value="1"/>
</dbReference>
<dbReference type="InterPro" id="IPR002559">
    <property type="entry name" value="Transposase_11"/>
</dbReference>
<evidence type="ECO:0000259" key="3">
    <source>
        <dbReference type="Pfam" id="PF01609"/>
    </source>
</evidence>
<dbReference type="Pfam" id="PF01609">
    <property type="entry name" value="DDE_Tnp_1"/>
    <property type="match status" value="1"/>
</dbReference>
<feature type="domain" description="Transposase IS4-like" evidence="3">
    <location>
        <begin position="277"/>
        <end position="446"/>
    </location>
</feature>
<organism evidence="5 6">
    <name type="scientific">Methylobacterium frigidaeris</name>
    <dbReference type="NCBI Taxonomy" id="2038277"/>
    <lineage>
        <taxon>Bacteria</taxon>
        <taxon>Pseudomonadati</taxon>
        <taxon>Pseudomonadota</taxon>
        <taxon>Alphaproteobacteria</taxon>
        <taxon>Hyphomicrobiales</taxon>
        <taxon>Methylobacteriaceae</taxon>
        <taxon>Methylobacterium</taxon>
    </lineage>
</organism>
<proteinExistence type="predicted"/>
<evidence type="ECO:0000256" key="1">
    <source>
        <dbReference type="SAM" id="Coils"/>
    </source>
</evidence>
<dbReference type="AlphaFoldDB" id="A0AA37HIG2"/>
<evidence type="ECO:0000313" key="6">
    <source>
        <dbReference type="Proteomes" id="UP001055286"/>
    </source>
</evidence>
<keyword evidence="1" id="KW-0175">Coiled coil</keyword>
<dbReference type="InterPro" id="IPR008490">
    <property type="entry name" value="Transposase_InsH_N"/>
</dbReference>
<feature type="region of interest" description="Disordered" evidence="2">
    <location>
        <begin position="220"/>
        <end position="269"/>
    </location>
</feature>
<gene>
    <name evidence="5" type="ORF">MPEAHAMD_5955</name>
</gene>
<dbReference type="GO" id="GO:0004803">
    <property type="term" value="F:transposase activity"/>
    <property type="evidence" value="ECO:0007669"/>
    <property type="project" value="InterPro"/>
</dbReference>
<reference evidence="5" key="2">
    <citation type="submission" date="2021-08" db="EMBL/GenBank/DDBJ databases">
        <authorList>
            <person name="Tani A."/>
            <person name="Ola A."/>
            <person name="Ogura Y."/>
            <person name="Katsura K."/>
            <person name="Hayashi T."/>
        </authorList>
    </citation>
    <scope>NUCLEOTIDE SEQUENCE</scope>
    <source>
        <strain evidence="5">JCM 32048</strain>
    </source>
</reference>
<feature type="coiled-coil region" evidence="1">
    <location>
        <begin position="155"/>
        <end position="182"/>
    </location>
</feature>
<evidence type="ECO:0000313" key="5">
    <source>
        <dbReference type="EMBL" id="GJD65760.1"/>
    </source>
</evidence>
<dbReference type="NCBIfam" id="NF033551">
    <property type="entry name" value="transpos_IS1182"/>
    <property type="match status" value="1"/>
</dbReference>
<dbReference type="GO" id="GO:0003677">
    <property type="term" value="F:DNA binding"/>
    <property type="evidence" value="ECO:0007669"/>
    <property type="project" value="InterPro"/>
</dbReference>
<dbReference type="GO" id="GO:0006313">
    <property type="term" value="P:DNA transposition"/>
    <property type="evidence" value="ECO:0007669"/>
    <property type="project" value="InterPro"/>
</dbReference>
<keyword evidence="6" id="KW-1185">Reference proteome</keyword>
<reference evidence="5" key="1">
    <citation type="journal article" date="2016" name="Front. Microbiol.">
        <title>Genome Sequence of the Piezophilic, Mesophilic Sulfate-Reducing Bacterium Desulfovibrio indicus J2T.</title>
        <authorList>
            <person name="Cao J."/>
            <person name="Maignien L."/>
            <person name="Shao Z."/>
            <person name="Alain K."/>
            <person name="Jebbar M."/>
        </authorList>
    </citation>
    <scope>NUCLEOTIDE SEQUENCE</scope>
    <source>
        <strain evidence="5">JCM 32048</strain>
    </source>
</reference>
<dbReference type="EMBL" id="BPQJ01000047">
    <property type="protein sequence ID" value="GJD65760.1"/>
    <property type="molecule type" value="Genomic_DNA"/>
</dbReference>
<sequence length="456" mass="49701">MAVLRSYSREQRFLLPPDLADWVAEDDLAHFVIAAVERVTLDAFKINHRGTGKAQYHPRLMLGLLIYGYANGIFSSRRLERATYRDIGVRFVAADQHPDHDTIAAFRWDNARAFEAAFLQVLLLARESGLLKLGTVSIDGTKIDANASKIRSVRYDRMQALRAKLAADIAALTARAEAADAEDAPDPQALPRELARRETLKAKLDAACARLEAEALAAHGQAKAEHEAKQAAYAARTGRRGKPPVPPDDGPDGNGPPPAPERQSNLTDPDSALMRKSARHEYRQAYNAQAVVDAEGSQLIVATGLATTPGDQPTFAATILAMEAGIGLPRTVLADAGFAGRAPVEALKARGIEPLVAVRAMQGERPYDFRPPPVAPKPDRAVREPWRLAMQATMNTEPAKALYRLRKQTVEPVFGIVKAAMGFRQFLRRGLAAVEAEWTLVALAYNAKRMARLCAA</sequence>